<dbReference type="Pfam" id="PF13607">
    <property type="entry name" value="Succ_CoA_lig"/>
    <property type="match status" value="1"/>
</dbReference>
<dbReference type="GO" id="GO:0005524">
    <property type="term" value="F:ATP binding"/>
    <property type="evidence" value="ECO:0007669"/>
    <property type="project" value="InterPro"/>
</dbReference>
<protein>
    <submittedName>
        <fullName evidence="2">CoA-binding protein</fullName>
    </submittedName>
</protein>
<dbReference type="Proteomes" id="UP000297385">
    <property type="component" value="Unassembled WGS sequence"/>
</dbReference>
<dbReference type="Pfam" id="PF13380">
    <property type="entry name" value="CoA_binding_2"/>
    <property type="match status" value="1"/>
</dbReference>
<evidence type="ECO:0000313" key="2">
    <source>
        <dbReference type="EMBL" id="TFE42305.1"/>
    </source>
</evidence>
<sequence length="707" mass="73564">MVKMNAISRLISPRSVAIIGASADAAKTSGRPVAYLKKHGFEGRIYPVNPRSETIGGLRCYPDVASLPEAPDVGIVLLGAERAHAAVRELARLGTGAAIVLASGYAETGEEGARRQAELIEAAGSMRLLGPNTIGLVNLTEGIMLSASGALETSSFTAGGIGVVSQSGGILGSLLSRAASRGIGLSKLVSTSNEADLDVADFVDYLVDDDATSVIALYMEGLRHPERFRLAAMRAAAAGKPIVVFKIGRSESGARSAISHTGALAGADRMYDALFQQLGVIRAEKFSDLLDIPAALAVRRPLSGKRVAILTSTGGAGTLVTDSLGMGGFDTPAPDEATATALRALQTGDYAVLDRNPIDVTLAGLQPDLLRGAIRTLLASPGYDAVVVIVGSSGLAMPDLMAGAIRDALPGSDKPLVAFVSPHAPEVTALLNRQGVPAFVDPESVTAALGAMWRHTRNRLDVPQQVNAVALEKVALDDLPVGSLNEAQAKSLFSRFGITPVQERIVSDASEAKAAAQAFGGKVVLKLLSNEITHKSEVGGVAVGLSVETIEARLERMRDDVHTATGTVPNAFLVQEMVAGGVELIFGLHRDSLGTAMLLGMGGVTAELFKDTTMRLLPDGAALRQNDALQMLHELKTWPLLDGYRGRVRADVDALVEAIVAFSGMAAQLGGRLVEAEINPVFVLPAGRGVKAADGVAVLAERNSREG</sequence>
<accession>A0A4Y8MY59</accession>
<name>A0A4Y8MY59_9BURK</name>
<dbReference type="Gene3D" id="3.40.50.720">
    <property type="entry name" value="NAD(P)-binding Rossmann-like Domain"/>
    <property type="match status" value="1"/>
</dbReference>
<organism evidence="2 3">
    <name type="scientific">Paraburkholderia dipogonis</name>
    <dbReference type="NCBI Taxonomy" id="1211383"/>
    <lineage>
        <taxon>Bacteria</taxon>
        <taxon>Pseudomonadati</taxon>
        <taxon>Pseudomonadota</taxon>
        <taxon>Betaproteobacteria</taxon>
        <taxon>Burkholderiales</taxon>
        <taxon>Burkholderiaceae</taxon>
        <taxon>Paraburkholderia</taxon>
    </lineage>
</organism>
<gene>
    <name evidence="2" type="ORF">E2553_27755</name>
</gene>
<dbReference type="Gene3D" id="3.30.470.20">
    <property type="entry name" value="ATP-grasp fold, B domain"/>
    <property type="match status" value="1"/>
</dbReference>
<proteinExistence type="predicted"/>
<dbReference type="Pfam" id="PF13549">
    <property type="entry name" value="ATP-grasp_5"/>
    <property type="match status" value="1"/>
</dbReference>
<dbReference type="SUPFAM" id="SSF51735">
    <property type="entry name" value="NAD(P)-binding Rossmann-fold domains"/>
    <property type="match status" value="1"/>
</dbReference>
<comment type="caution">
    <text evidence="2">The sequence shown here is derived from an EMBL/GenBank/DDBJ whole genome shotgun (WGS) entry which is preliminary data.</text>
</comment>
<dbReference type="InterPro" id="IPR003781">
    <property type="entry name" value="CoA-bd"/>
</dbReference>
<dbReference type="SUPFAM" id="SSF56059">
    <property type="entry name" value="Glutathione synthetase ATP-binding domain-like"/>
    <property type="match status" value="1"/>
</dbReference>
<dbReference type="SUPFAM" id="SSF52210">
    <property type="entry name" value="Succinyl-CoA synthetase domains"/>
    <property type="match status" value="2"/>
</dbReference>
<evidence type="ECO:0000259" key="1">
    <source>
        <dbReference type="SMART" id="SM00881"/>
    </source>
</evidence>
<dbReference type="PANTHER" id="PTHR42793:SF4">
    <property type="entry name" value="BLL6376 PROTEIN"/>
    <property type="match status" value="1"/>
</dbReference>
<dbReference type="AlphaFoldDB" id="A0A4Y8MY59"/>
<dbReference type="Gene3D" id="3.30.1490.20">
    <property type="entry name" value="ATP-grasp fold, A domain"/>
    <property type="match status" value="1"/>
</dbReference>
<dbReference type="SMART" id="SM00881">
    <property type="entry name" value="CoA_binding"/>
    <property type="match status" value="1"/>
</dbReference>
<dbReference type="Gene3D" id="3.40.50.261">
    <property type="entry name" value="Succinyl-CoA synthetase domains"/>
    <property type="match status" value="2"/>
</dbReference>
<feature type="domain" description="CoA-binding" evidence="1">
    <location>
        <begin position="10"/>
        <end position="105"/>
    </location>
</feature>
<dbReference type="InterPro" id="IPR013815">
    <property type="entry name" value="ATP_grasp_subdomain_1"/>
</dbReference>
<evidence type="ECO:0000313" key="3">
    <source>
        <dbReference type="Proteomes" id="UP000297385"/>
    </source>
</evidence>
<reference evidence="2 3" key="1">
    <citation type="submission" date="2019-03" db="EMBL/GenBank/DDBJ databases">
        <title>Complete Genome Sequence of Paraburkholderia dipogonis ICMP 19430T, a Nitrogen-fixing Symbiont of the South African Invasive Legume Dipogon lignosus in New Zealand.</title>
        <authorList>
            <person name="De Meyer S.E."/>
        </authorList>
    </citation>
    <scope>NUCLEOTIDE SEQUENCE [LARGE SCALE GENOMIC DNA]</scope>
    <source>
        <strain evidence="2 3">ICMP 19430</strain>
    </source>
</reference>
<dbReference type="InterPro" id="IPR032875">
    <property type="entry name" value="Succ_CoA_lig_flav_dom"/>
</dbReference>
<dbReference type="InterPro" id="IPR016102">
    <property type="entry name" value="Succinyl-CoA_synth-like"/>
</dbReference>
<dbReference type="InterPro" id="IPR036291">
    <property type="entry name" value="NAD(P)-bd_dom_sf"/>
</dbReference>
<dbReference type="EMBL" id="SNVI01000002">
    <property type="protein sequence ID" value="TFE42305.1"/>
    <property type="molecule type" value="Genomic_DNA"/>
</dbReference>
<dbReference type="PANTHER" id="PTHR42793">
    <property type="entry name" value="COA BINDING DOMAIN CONTAINING PROTEIN"/>
    <property type="match status" value="1"/>
</dbReference>